<sequence length="565" mass="65066">MPENNTNMDLFLKFLEDNGVAWDKELIEIQPACLNPDVPDNTYACYAIKDCKEGDIIAWIPRSSLLSSKTTAIADTIVEEGLDSTLRPECSLALALMYEAEMADESPWKGYLQSLPTHIMTPVTWKREDRDLLHGTEVENTTKGRTMHVWDDHQKVQIPFPCSYTKFFSNVILARSHMLRVDNYHHLAMVPFMNLLMKHDDHHMGQARLDVDDGADVCQTCGKNQGGNCPSCSIPCEKGGGDHQHQQQDTTGLLDDLEALEEAGVNFYNQHSPNEQDIYYRVVLTRSVKKGEMIVYDYGPHSSAEMLTRYGFCYVDNDLEHEKFSVSKDMIFAACIDTVRDIMHGKQPMTSVAMKRASDHVRERFRFYCDKIQYLSLAFTNNHSIIASIFGTNNYALPAVHDRYTAVNGRYPDDLLVLLHIVFANDVLFDSYQENVFVAVGDMRKYLALIHEHEEGSLAANGKRVRPDPQVEHMQRLVYTACYRLSLRRRGCYEDPEVYLWIPPEIDAYRRDHEQLNPEEHYALTCRINEKRVIQKSMKHYDHLIHLCLDDKDTLHSSNKRSRLR</sequence>
<dbReference type="CDD" id="cd10527">
    <property type="entry name" value="SET_LSMT"/>
    <property type="match status" value="1"/>
</dbReference>
<comment type="caution">
    <text evidence="1">The sequence shown here is derived from an EMBL/GenBank/DDBJ whole genome shotgun (WGS) entry which is preliminary data.</text>
</comment>
<dbReference type="SUPFAM" id="SSF82199">
    <property type="entry name" value="SET domain"/>
    <property type="match status" value="2"/>
</dbReference>
<dbReference type="PANTHER" id="PTHR13271">
    <property type="entry name" value="UNCHARACTERIZED PUTATIVE METHYLTRANSFERASE"/>
    <property type="match status" value="1"/>
</dbReference>
<name>A0A068RKT4_9FUNG</name>
<dbReference type="AlphaFoldDB" id="A0A068RKT4"/>
<proteinExistence type="predicted"/>
<dbReference type="PANTHER" id="PTHR13271:SF34">
    <property type="entry name" value="N-LYSINE METHYLTRANSFERASE SETD6"/>
    <property type="match status" value="1"/>
</dbReference>
<dbReference type="STRING" id="1263082.A0A068RKT4"/>
<gene>
    <name evidence="1" type="ORF">LCOR_02486.1</name>
</gene>
<dbReference type="Gene3D" id="3.90.1410.10">
    <property type="entry name" value="set domain protein methyltransferase, domain 1"/>
    <property type="match status" value="1"/>
</dbReference>
<dbReference type="GO" id="GO:0016279">
    <property type="term" value="F:protein-lysine N-methyltransferase activity"/>
    <property type="evidence" value="ECO:0007669"/>
    <property type="project" value="TreeGrafter"/>
</dbReference>
<keyword evidence="2" id="KW-1185">Reference proteome</keyword>
<evidence type="ECO:0008006" key="3">
    <source>
        <dbReference type="Google" id="ProtNLM"/>
    </source>
</evidence>
<evidence type="ECO:0000313" key="2">
    <source>
        <dbReference type="Proteomes" id="UP000027586"/>
    </source>
</evidence>
<reference evidence="1" key="1">
    <citation type="submission" date="2013-08" db="EMBL/GenBank/DDBJ databases">
        <title>Gene expansion shapes genome architecture in the human pathogen Lichtheimia corymbifera: an evolutionary genomics analysis in the ancient terrestrial Mucorales (Mucoromycotina).</title>
        <authorList>
            <person name="Schwartze V.U."/>
            <person name="Winter S."/>
            <person name="Shelest E."/>
            <person name="Marcet-Houben M."/>
            <person name="Horn F."/>
            <person name="Wehner S."/>
            <person name="Hoffmann K."/>
            <person name="Riege K."/>
            <person name="Sammeth M."/>
            <person name="Nowrousian M."/>
            <person name="Valiante V."/>
            <person name="Linde J."/>
            <person name="Jacobsen I.D."/>
            <person name="Marz M."/>
            <person name="Brakhage A.A."/>
            <person name="Gabaldon T."/>
            <person name="Bocker S."/>
            <person name="Voigt K."/>
        </authorList>
    </citation>
    <scope>NUCLEOTIDE SEQUENCE [LARGE SCALE GENOMIC DNA]</scope>
    <source>
        <strain evidence="1">FSU 9682</strain>
    </source>
</reference>
<dbReference type="OrthoDB" id="441812at2759"/>
<organism evidence="1 2">
    <name type="scientific">Lichtheimia corymbifera JMRC:FSU:9682</name>
    <dbReference type="NCBI Taxonomy" id="1263082"/>
    <lineage>
        <taxon>Eukaryota</taxon>
        <taxon>Fungi</taxon>
        <taxon>Fungi incertae sedis</taxon>
        <taxon>Mucoromycota</taxon>
        <taxon>Mucoromycotina</taxon>
        <taxon>Mucoromycetes</taxon>
        <taxon>Mucorales</taxon>
        <taxon>Lichtheimiaceae</taxon>
        <taxon>Lichtheimia</taxon>
    </lineage>
</organism>
<dbReference type="InterPro" id="IPR050600">
    <property type="entry name" value="SETD3_SETD6_MTase"/>
</dbReference>
<evidence type="ECO:0000313" key="1">
    <source>
        <dbReference type="EMBL" id="CDH50793.1"/>
    </source>
</evidence>
<dbReference type="Proteomes" id="UP000027586">
    <property type="component" value="Unassembled WGS sequence"/>
</dbReference>
<dbReference type="EMBL" id="CBTN010000007">
    <property type="protein sequence ID" value="CDH50793.1"/>
    <property type="molecule type" value="Genomic_DNA"/>
</dbReference>
<dbReference type="InterPro" id="IPR046341">
    <property type="entry name" value="SET_dom_sf"/>
</dbReference>
<accession>A0A068RKT4</accession>
<protein>
    <recommendedName>
        <fullName evidence="3">SET domain-containing protein</fullName>
    </recommendedName>
</protein>
<dbReference type="VEuPathDB" id="FungiDB:LCOR_02486.1"/>
<dbReference type="GO" id="GO:0005634">
    <property type="term" value="C:nucleus"/>
    <property type="evidence" value="ECO:0007669"/>
    <property type="project" value="TreeGrafter"/>
</dbReference>